<sequence length="319" mass="35799">MNKLLGKYVDYQMTSPLEMAHHSAKIKPLAADLTKRGILLIATCLRVEAYSEESALRSLNSPVFADFSCKFVKGTVAIAQRLAEIASGAHSQILGENYISEQLTKAIELLDPTLAIYQIARLAIDVGRASRERQRFVASFNYDQIVREIIADRFQSGEAPDCFYMIGAGMLGREFLRSGVGERFRSTIVVTRNPKNLRKRLRSYTDRKISFMRPAEIGSVPEPRSMVVIATADVNDDYKNTLQNALVRLGPRIIVDLSSIPVLSETIASQFRYVSMYDAEFLHFIDKNNEHLAQQRSALCSDIDASLRMEQTHLSARAT</sequence>
<dbReference type="EMBL" id="CP024309">
    <property type="protein sequence ID" value="AUX78998.1"/>
    <property type="molecule type" value="Genomic_DNA"/>
</dbReference>
<evidence type="ECO:0000259" key="1">
    <source>
        <dbReference type="Pfam" id="PF05201"/>
    </source>
</evidence>
<evidence type="ECO:0000313" key="3">
    <source>
        <dbReference type="Proteomes" id="UP000239340"/>
    </source>
</evidence>
<dbReference type="SUPFAM" id="SSF69742">
    <property type="entry name" value="Glutamyl tRNA-reductase catalytic, N-terminal domain"/>
    <property type="match status" value="1"/>
</dbReference>
<proteinExistence type="predicted"/>
<dbReference type="Pfam" id="PF05201">
    <property type="entry name" value="GlutR_N"/>
    <property type="match status" value="1"/>
</dbReference>
<dbReference type="Proteomes" id="UP000239340">
    <property type="component" value="Plasmid pSfreNXT3b"/>
</dbReference>
<geneLocation type="plasmid" evidence="3">
    <name>psfrenxt3b</name>
</geneLocation>
<reference evidence="2 3" key="1">
    <citation type="submission" date="2017-10" db="EMBL/GenBank/DDBJ databases">
        <title>Analysis of the genome sequences of Rhizobium populations associated to common bean (phaseolus vulgaris).</title>
        <authorList>
            <person name="Bustos P."/>
            <person name="Santamaria R.I."/>
            <person name="Miranda-Sanchez F."/>
            <person name="Perez-Carrascal O."/>
            <person name="Juarez S."/>
            <person name="Lozano L."/>
            <person name="Martinez-Flores I."/>
            <person name="Vinuesa P."/>
            <person name="Martinez-Romero E."/>
            <person name="Cevallos M.A."/>
            <person name="Romero D."/>
            <person name="Davila G."/>
            <person name="Gonzalez V."/>
        </authorList>
    </citation>
    <scope>NUCLEOTIDE SEQUENCE [LARGE SCALE GENOMIC DNA]</scope>
    <source>
        <strain evidence="2 3">NXT3</strain>
        <plasmid evidence="3">Plasmid psfrenxt3b</plasmid>
    </source>
</reference>
<dbReference type="AlphaFoldDB" id="A0A2L0HBX2"/>
<accession>A0A2L0HBX2</accession>
<dbReference type="InterPro" id="IPR036343">
    <property type="entry name" value="GluRdtase_N_sf"/>
</dbReference>
<keyword evidence="2" id="KW-0614">Plasmid</keyword>
<dbReference type="GO" id="GO:0050661">
    <property type="term" value="F:NADP binding"/>
    <property type="evidence" value="ECO:0007669"/>
    <property type="project" value="InterPro"/>
</dbReference>
<gene>
    <name evidence="2" type="ORF">NXT3_PB00343</name>
</gene>
<dbReference type="GO" id="GO:0008883">
    <property type="term" value="F:glutamyl-tRNA reductase activity"/>
    <property type="evidence" value="ECO:0007669"/>
    <property type="project" value="InterPro"/>
</dbReference>
<feature type="domain" description="Glutamyl-tRNA reductase N-terminal" evidence="1">
    <location>
        <begin position="23"/>
        <end position="109"/>
    </location>
</feature>
<evidence type="ECO:0000313" key="2">
    <source>
        <dbReference type="EMBL" id="AUX78998.1"/>
    </source>
</evidence>
<dbReference type="InterPro" id="IPR015895">
    <property type="entry name" value="4pyrrol_synth_GluRdtase_N"/>
</dbReference>
<organism evidence="2 3">
    <name type="scientific">Rhizobium fredii</name>
    <name type="common">Sinorhizobium fredii</name>
    <dbReference type="NCBI Taxonomy" id="380"/>
    <lineage>
        <taxon>Bacteria</taxon>
        <taxon>Pseudomonadati</taxon>
        <taxon>Pseudomonadota</taxon>
        <taxon>Alphaproteobacteria</taxon>
        <taxon>Hyphomicrobiales</taxon>
        <taxon>Rhizobiaceae</taxon>
        <taxon>Sinorhizobium/Ensifer group</taxon>
        <taxon>Sinorhizobium</taxon>
    </lineage>
</organism>
<dbReference type="Gene3D" id="3.30.460.30">
    <property type="entry name" value="Glutamyl-tRNA reductase, N-terminal domain"/>
    <property type="match status" value="1"/>
</dbReference>
<name>A0A2L0HBX2_RHIFR</name>
<dbReference type="GO" id="GO:0033014">
    <property type="term" value="P:tetrapyrrole biosynthetic process"/>
    <property type="evidence" value="ECO:0007669"/>
    <property type="project" value="InterPro"/>
</dbReference>
<dbReference type="RefSeq" id="WP_104840555.1">
    <property type="nucleotide sequence ID" value="NZ_CP024309.1"/>
</dbReference>
<protein>
    <submittedName>
        <fullName evidence="2">Glutamyl-tRNA reductase protein</fullName>
    </submittedName>
</protein>